<evidence type="ECO:0000256" key="1">
    <source>
        <dbReference type="SAM" id="Phobius"/>
    </source>
</evidence>
<dbReference type="AlphaFoldDB" id="A0A0S4M3D9"/>
<sequence length="205" mass="22844">MKLNNTENYSAKSAHIYHGKHDVVTNVTEKTTAYSRCKATRGNGLSRTMLAFSSIMSLVQLSHSAEVEGESESGEKDYSSIISHDKEITLSVCIVFFTVITIAVIIFLKCCCNKKLCSDRDGVVESNSILSFTAFPLEEDVEISGRYVPEEHSPRRDRNFSTLEADRNINENDRCGCRNCQLSQPAPLSVINERETNPKPGRSTI</sequence>
<accession>A0A0S4M3D9</accession>
<reference evidence="3" key="1">
    <citation type="submission" date="2015-11" db="EMBL/GenBank/DDBJ databases">
        <authorList>
            <person name="Seth-Smith H.M.B."/>
        </authorList>
    </citation>
    <scope>NUCLEOTIDE SEQUENCE [LARGE SCALE GENOMIC DNA]</scope>
    <source>
        <strain evidence="3">2013Ark11</strain>
    </source>
</reference>
<keyword evidence="1" id="KW-0472">Membrane</keyword>
<evidence type="ECO:0000313" key="2">
    <source>
        <dbReference type="EMBL" id="CUT17744.1"/>
    </source>
</evidence>
<keyword evidence="1" id="KW-0812">Transmembrane</keyword>
<keyword evidence="3" id="KW-1185">Reference proteome</keyword>
<gene>
    <name evidence="2" type="ORF">Ark11_0923</name>
</gene>
<dbReference type="Proteomes" id="UP000198651">
    <property type="component" value="Chromosome I"/>
</dbReference>
<name>A0A0S4M3D9_9BURK</name>
<dbReference type="RefSeq" id="WP_092343741.1">
    <property type="nucleotide sequence ID" value="NZ_LN906597.1"/>
</dbReference>
<evidence type="ECO:0000313" key="3">
    <source>
        <dbReference type="Proteomes" id="UP000198651"/>
    </source>
</evidence>
<organism evidence="2 3">
    <name type="scientific">Candidatus Ichthyocystis hellenicum</name>
    <dbReference type="NCBI Taxonomy" id="1561003"/>
    <lineage>
        <taxon>Bacteria</taxon>
        <taxon>Pseudomonadati</taxon>
        <taxon>Pseudomonadota</taxon>
        <taxon>Betaproteobacteria</taxon>
        <taxon>Burkholderiales</taxon>
        <taxon>Candidatus Ichthyocystis</taxon>
    </lineage>
</organism>
<feature type="transmembrane region" description="Helical" evidence="1">
    <location>
        <begin position="88"/>
        <end position="108"/>
    </location>
</feature>
<dbReference type="EMBL" id="LN906597">
    <property type="protein sequence ID" value="CUT17744.1"/>
    <property type="molecule type" value="Genomic_DNA"/>
</dbReference>
<protein>
    <submittedName>
        <fullName evidence="2">Putative membrane protein</fullName>
    </submittedName>
</protein>
<keyword evidence="1" id="KW-1133">Transmembrane helix</keyword>
<proteinExistence type="predicted"/>